<gene>
    <name evidence="8" type="ORF">SDC9_139264</name>
</gene>
<feature type="transmembrane region" description="Helical" evidence="7">
    <location>
        <begin position="52"/>
        <end position="75"/>
    </location>
</feature>
<comment type="caution">
    <text evidence="8">The sequence shown here is derived from an EMBL/GenBank/DDBJ whole genome shotgun (WGS) entry which is preliminary data.</text>
</comment>
<dbReference type="AlphaFoldDB" id="A0A645DRM6"/>
<evidence type="ECO:0000256" key="1">
    <source>
        <dbReference type="ARBA" id="ARBA00004651"/>
    </source>
</evidence>
<keyword evidence="3" id="KW-1003">Cell membrane</keyword>
<dbReference type="Pfam" id="PF13440">
    <property type="entry name" value="Polysacc_synt_3"/>
    <property type="match status" value="1"/>
</dbReference>
<organism evidence="8">
    <name type="scientific">bioreactor metagenome</name>
    <dbReference type="NCBI Taxonomy" id="1076179"/>
    <lineage>
        <taxon>unclassified sequences</taxon>
        <taxon>metagenomes</taxon>
        <taxon>ecological metagenomes</taxon>
    </lineage>
</organism>
<feature type="transmembrane region" description="Helical" evidence="7">
    <location>
        <begin position="173"/>
        <end position="190"/>
    </location>
</feature>
<comment type="subcellular location">
    <subcellularLocation>
        <location evidence="1">Cell membrane</location>
        <topology evidence="1">Multi-pass membrane protein</topology>
    </subcellularLocation>
</comment>
<dbReference type="InterPro" id="IPR050833">
    <property type="entry name" value="Poly_Biosynth_Transport"/>
</dbReference>
<protein>
    <recommendedName>
        <fullName evidence="9">Polysaccharide biosynthesis protein C-terminal domain-containing protein</fullName>
    </recommendedName>
</protein>
<feature type="transmembrane region" description="Helical" evidence="7">
    <location>
        <begin position="148"/>
        <end position="167"/>
    </location>
</feature>
<dbReference type="PANTHER" id="PTHR30250:SF10">
    <property type="entry name" value="LIPOPOLYSACCHARIDE BIOSYNTHESIS PROTEIN WZXC"/>
    <property type="match status" value="1"/>
</dbReference>
<accession>A0A645DRM6</accession>
<feature type="transmembrane region" description="Helical" evidence="7">
    <location>
        <begin position="87"/>
        <end position="107"/>
    </location>
</feature>
<evidence type="ECO:0000313" key="8">
    <source>
        <dbReference type="EMBL" id="MPM92130.1"/>
    </source>
</evidence>
<evidence type="ECO:0000256" key="5">
    <source>
        <dbReference type="ARBA" id="ARBA00022989"/>
    </source>
</evidence>
<dbReference type="PANTHER" id="PTHR30250">
    <property type="entry name" value="PST FAMILY PREDICTED COLANIC ACID TRANSPORTER"/>
    <property type="match status" value="1"/>
</dbReference>
<feature type="transmembrane region" description="Helical" evidence="7">
    <location>
        <begin position="113"/>
        <end position="136"/>
    </location>
</feature>
<evidence type="ECO:0000256" key="6">
    <source>
        <dbReference type="ARBA" id="ARBA00023136"/>
    </source>
</evidence>
<comment type="similarity">
    <text evidence="2">Belongs to the polysaccharide synthase family.</text>
</comment>
<reference evidence="8" key="1">
    <citation type="submission" date="2019-08" db="EMBL/GenBank/DDBJ databases">
        <authorList>
            <person name="Kucharzyk K."/>
            <person name="Murdoch R.W."/>
            <person name="Higgins S."/>
            <person name="Loffler F."/>
        </authorList>
    </citation>
    <scope>NUCLEOTIDE SEQUENCE</scope>
</reference>
<evidence type="ECO:0000256" key="4">
    <source>
        <dbReference type="ARBA" id="ARBA00022692"/>
    </source>
</evidence>
<sequence>MLILSEINEQTERLKRVVSKIIKSIAFLSFPIGLTMIVIAEPTFHLLFKEKWLAAVPYFQILTFAGMLSPFIFIFQELFIAKENSKFFLGIEVAKGVLLILLIVLLFPHGITALAVSWIIYMVISLIISVMLTGKLIRYTLFHLIKDIGPYLLLAIISSAVSFLLTMKIGNNVVFIILNLVITGTSYILLCKLFKLEMLKEIEYWFEKRKKEKK</sequence>
<evidence type="ECO:0000256" key="2">
    <source>
        <dbReference type="ARBA" id="ARBA00007430"/>
    </source>
</evidence>
<proteinExistence type="inferred from homology"/>
<name>A0A645DRM6_9ZZZZ</name>
<keyword evidence="6 7" id="KW-0472">Membrane</keyword>
<keyword evidence="4 7" id="KW-0812">Transmembrane</keyword>
<dbReference type="EMBL" id="VSSQ01039116">
    <property type="protein sequence ID" value="MPM92130.1"/>
    <property type="molecule type" value="Genomic_DNA"/>
</dbReference>
<evidence type="ECO:0000256" key="3">
    <source>
        <dbReference type="ARBA" id="ARBA00022475"/>
    </source>
</evidence>
<keyword evidence="5 7" id="KW-1133">Transmembrane helix</keyword>
<feature type="transmembrane region" description="Helical" evidence="7">
    <location>
        <begin position="21"/>
        <end position="40"/>
    </location>
</feature>
<evidence type="ECO:0008006" key="9">
    <source>
        <dbReference type="Google" id="ProtNLM"/>
    </source>
</evidence>
<evidence type="ECO:0000256" key="7">
    <source>
        <dbReference type="SAM" id="Phobius"/>
    </source>
</evidence>
<dbReference type="GO" id="GO:0005886">
    <property type="term" value="C:plasma membrane"/>
    <property type="evidence" value="ECO:0007669"/>
    <property type="project" value="UniProtKB-SubCell"/>
</dbReference>